<organism evidence="1 2">
    <name type="scientific">Metallosphaera cuprina (strain Ar-4)</name>
    <dbReference type="NCBI Taxonomy" id="1006006"/>
    <lineage>
        <taxon>Archaea</taxon>
        <taxon>Thermoproteota</taxon>
        <taxon>Thermoprotei</taxon>
        <taxon>Sulfolobales</taxon>
        <taxon>Sulfolobaceae</taxon>
        <taxon>Metallosphaera</taxon>
    </lineage>
</organism>
<evidence type="ECO:0000313" key="2">
    <source>
        <dbReference type="Proteomes" id="UP000007812"/>
    </source>
</evidence>
<dbReference type="GeneID" id="10493605"/>
<reference evidence="1 2" key="1">
    <citation type="journal article" date="2011" name="J. Bacteriol.">
        <title>Complete genome sequence of Metallosphaera cuprina, a metal sulfide-oxidizing archaeon from a hot spring.</title>
        <authorList>
            <person name="Liu L.J."/>
            <person name="You X.Y."/>
            <person name="Zheng H."/>
            <person name="Wang S."/>
            <person name="Jiang C.Y."/>
            <person name="Liu S.J."/>
        </authorList>
    </citation>
    <scope>NUCLEOTIDE SEQUENCE [LARGE SCALE GENOMIC DNA]</scope>
    <source>
        <strain evidence="1 2">Ar-4</strain>
    </source>
</reference>
<accession>F4FYM1</accession>
<dbReference type="PATRIC" id="fig|1006006.8.peg.1410"/>
<name>F4FYM1_METCR</name>
<dbReference type="KEGG" id="mcn:Mcup_1416"/>
<dbReference type="Proteomes" id="UP000007812">
    <property type="component" value="Chromosome"/>
</dbReference>
<dbReference type="OrthoDB" id="35781at2157"/>
<dbReference type="STRING" id="1006006.Mcup_1416"/>
<dbReference type="eggNOG" id="arCOG05511">
    <property type="taxonomic scope" value="Archaea"/>
</dbReference>
<dbReference type="RefSeq" id="WP_013738017.1">
    <property type="nucleotide sequence ID" value="NC_015435.1"/>
</dbReference>
<sequence length="90" mass="10326">MKLSFETLERLQASGRYKLLSNDNYYLIYYPPSLSEAGGEESEIIRTVEIKLRKVSDGYEVIGGLIKENGETIREISSSELELWLQFMEG</sequence>
<dbReference type="AlphaFoldDB" id="F4FYM1"/>
<protein>
    <submittedName>
        <fullName evidence="1">Uncharacterized protein</fullName>
    </submittedName>
</protein>
<gene>
    <name evidence="1" type="ordered locus">Mcup_1416</name>
</gene>
<dbReference type="EMBL" id="CP002656">
    <property type="protein sequence ID" value="AEB95519.1"/>
    <property type="molecule type" value="Genomic_DNA"/>
</dbReference>
<proteinExistence type="predicted"/>
<dbReference type="HOGENOM" id="CLU_187358_0_0_2"/>
<keyword evidence="2" id="KW-1185">Reference proteome</keyword>
<evidence type="ECO:0000313" key="1">
    <source>
        <dbReference type="EMBL" id="AEB95519.1"/>
    </source>
</evidence>